<proteinExistence type="predicted"/>
<reference evidence="2" key="1">
    <citation type="submission" date="2020-05" db="EMBL/GenBank/DDBJ databases">
        <authorList>
            <person name="Chiriac C."/>
            <person name="Salcher M."/>
            <person name="Ghai R."/>
            <person name="Kavagutti S V."/>
        </authorList>
    </citation>
    <scope>NUCLEOTIDE SEQUENCE</scope>
</reference>
<feature type="compositionally biased region" description="Low complexity" evidence="1">
    <location>
        <begin position="198"/>
        <end position="207"/>
    </location>
</feature>
<protein>
    <submittedName>
        <fullName evidence="2">Uncharacterized protein</fullName>
    </submittedName>
</protein>
<feature type="region of interest" description="Disordered" evidence="1">
    <location>
        <begin position="192"/>
        <end position="214"/>
    </location>
</feature>
<organism evidence="2">
    <name type="scientific">uncultured Caudovirales phage</name>
    <dbReference type="NCBI Taxonomy" id="2100421"/>
    <lineage>
        <taxon>Viruses</taxon>
        <taxon>Duplodnaviria</taxon>
        <taxon>Heunggongvirae</taxon>
        <taxon>Uroviricota</taxon>
        <taxon>Caudoviricetes</taxon>
        <taxon>Peduoviridae</taxon>
        <taxon>Maltschvirus</taxon>
        <taxon>Maltschvirus maltsch</taxon>
    </lineage>
</organism>
<accession>A0A6J7WG15</accession>
<name>A0A6J7WG15_9CAUD</name>
<gene>
    <name evidence="2" type="ORF">UFOVP169_18</name>
</gene>
<evidence type="ECO:0000256" key="1">
    <source>
        <dbReference type="SAM" id="MobiDB-lite"/>
    </source>
</evidence>
<dbReference type="EMBL" id="LR798219">
    <property type="protein sequence ID" value="CAB5194559.1"/>
    <property type="molecule type" value="Genomic_DNA"/>
</dbReference>
<evidence type="ECO:0000313" key="2">
    <source>
        <dbReference type="EMBL" id="CAB5194559.1"/>
    </source>
</evidence>
<sequence>MSSIVTFKGANLPSVTSLSTALRTLDSEVGPAGSVILKMDKTGHWVFGADQTEVDDDSTWAINPFSFIHGFIAWGDGEVLGEKMVSVTEPLPEMESAPPNAKNGWQPQVGMSLKCIDGVDKDMEARYTVTSVGGKRAVQQLAVAIAEQVEKDQSKPVPVVRLGKDHYQHKSYGRIYTPVFEIVEWVSIDGERDEPTEAEAAPVAEAAPARRRRS</sequence>